<dbReference type="InterPro" id="IPR028158">
    <property type="entry name" value="RPA_interact_N_dom"/>
</dbReference>
<keyword evidence="3" id="KW-0863">Zinc-finger</keyword>
<evidence type="ECO:0000256" key="3">
    <source>
        <dbReference type="ARBA" id="ARBA00022771"/>
    </source>
</evidence>
<evidence type="ECO:0000313" key="9">
    <source>
        <dbReference type="Proteomes" id="UP001497497"/>
    </source>
</evidence>
<feature type="domain" description="RPA-interacting protein N-terminal" evidence="6">
    <location>
        <begin position="13"/>
        <end position="42"/>
    </location>
</feature>
<dbReference type="Pfam" id="PF14766">
    <property type="entry name" value="RPA_interact_N"/>
    <property type="match status" value="1"/>
</dbReference>
<dbReference type="Proteomes" id="UP001497497">
    <property type="component" value="Unassembled WGS sequence"/>
</dbReference>
<keyword evidence="4" id="KW-0862">Zinc</keyword>
<comment type="caution">
    <text evidence="8">The sequence shown here is derived from an EMBL/GenBank/DDBJ whole genome shotgun (WGS) entry which is preliminary data.</text>
</comment>
<dbReference type="GO" id="GO:0008270">
    <property type="term" value="F:zinc ion binding"/>
    <property type="evidence" value="ECO:0007669"/>
    <property type="project" value="UniProtKB-KW"/>
</dbReference>
<keyword evidence="9" id="KW-1185">Reference proteome</keyword>
<keyword evidence="2" id="KW-0479">Metal-binding</keyword>
<evidence type="ECO:0000256" key="5">
    <source>
        <dbReference type="ARBA" id="ARBA00023242"/>
    </source>
</evidence>
<dbReference type="InterPro" id="IPR028159">
    <property type="entry name" value="RPA_interact_C_dom"/>
</dbReference>
<gene>
    <name evidence="8" type="ORF">GSLYS_00003332001</name>
</gene>
<sequence>MSKERTFEAGITRQDMYKLRTPPWKETYRKRCIERLRANRAKAHSLKRRLGLEEITDEESNVYGIADPSQNPGILLDIEAIMEEEWRKMDIEGVRQNRADTEGNAGDGGQFFDDMLRLYDDINDEIRREIQADLRNEEQRILCDRYLQEEEDELCSALKTLSTDDVICPLCQKYILLENKGVIFCNCGLRISTEQDCVTLKNVRSNILEGTAEHSENCEAHPKFQVSQKFGISNLLMSCETCDFLFIIV</sequence>
<dbReference type="EMBL" id="CAXITT010000044">
    <property type="protein sequence ID" value="CAL1529177.1"/>
    <property type="molecule type" value="Genomic_DNA"/>
</dbReference>
<evidence type="ECO:0000259" key="7">
    <source>
        <dbReference type="Pfam" id="PF14768"/>
    </source>
</evidence>
<organism evidence="8 9">
    <name type="scientific">Lymnaea stagnalis</name>
    <name type="common">Great pond snail</name>
    <name type="synonym">Helix stagnalis</name>
    <dbReference type="NCBI Taxonomy" id="6523"/>
    <lineage>
        <taxon>Eukaryota</taxon>
        <taxon>Metazoa</taxon>
        <taxon>Spiralia</taxon>
        <taxon>Lophotrochozoa</taxon>
        <taxon>Mollusca</taxon>
        <taxon>Gastropoda</taxon>
        <taxon>Heterobranchia</taxon>
        <taxon>Euthyneura</taxon>
        <taxon>Panpulmonata</taxon>
        <taxon>Hygrophila</taxon>
        <taxon>Lymnaeoidea</taxon>
        <taxon>Lymnaeidae</taxon>
        <taxon>Lymnaea</taxon>
    </lineage>
</organism>
<evidence type="ECO:0000256" key="1">
    <source>
        <dbReference type="ARBA" id="ARBA00004123"/>
    </source>
</evidence>
<dbReference type="PANTHER" id="PTHR31742:SF1">
    <property type="entry name" value="RPA-INTERACTING PROTEIN"/>
    <property type="match status" value="1"/>
</dbReference>
<dbReference type="Pfam" id="PF14768">
    <property type="entry name" value="RPA_interact_C"/>
    <property type="match status" value="1"/>
</dbReference>
<evidence type="ECO:0000256" key="4">
    <source>
        <dbReference type="ARBA" id="ARBA00022833"/>
    </source>
</evidence>
<dbReference type="PANTHER" id="PTHR31742">
    <property type="entry name" value="RPA-INTERACTING PROTEIN RPAIN"/>
    <property type="match status" value="1"/>
</dbReference>
<dbReference type="InterPro" id="IPR028156">
    <property type="entry name" value="RIP"/>
</dbReference>
<evidence type="ECO:0000259" key="6">
    <source>
        <dbReference type="Pfam" id="PF14766"/>
    </source>
</evidence>
<proteinExistence type="predicted"/>
<keyword evidence="5" id="KW-0539">Nucleus</keyword>
<reference evidence="8 9" key="1">
    <citation type="submission" date="2024-04" db="EMBL/GenBank/DDBJ databases">
        <authorList>
            <consortium name="Genoscope - CEA"/>
            <person name="William W."/>
        </authorList>
    </citation>
    <scope>NUCLEOTIDE SEQUENCE [LARGE SCALE GENOMIC DNA]</scope>
</reference>
<feature type="domain" description="RPA-interacting protein C-terminal" evidence="7">
    <location>
        <begin position="167"/>
        <end position="246"/>
    </location>
</feature>
<comment type="subcellular location">
    <subcellularLocation>
        <location evidence="1">Nucleus</location>
    </subcellularLocation>
</comment>
<evidence type="ECO:0000256" key="2">
    <source>
        <dbReference type="ARBA" id="ARBA00022723"/>
    </source>
</evidence>
<evidence type="ECO:0000313" key="8">
    <source>
        <dbReference type="EMBL" id="CAL1529177.1"/>
    </source>
</evidence>
<accession>A0AAV2H639</accession>
<evidence type="ECO:0008006" key="10">
    <source>
        <dbReference type="Google" id="ProtNLM"/>
    </source>
</evidence>
<protein>
    <recommendedName>
        <fullName evidence="10">RPA-interacting protein C-terminal domain-containing protein</fullName>
    </recommendedName>
</protein>
<dbReference type="AlphaFoldDB" id="A0AAV2H639"/>
<dbReference type="GO" id="GO:0005634">
    <property type="term" value="C:nucleus"/>
    <property type="evidence" value="ECO:0007669"/>
    <property type="project" value="UniProtKB-SubCell"/>
</dbReference>
<name>A0AAV2H639_LYMST</name>
<dbReference type="GO" id="GO:0006606">
    <property type="term" value="P:protein import into nucleus"/>
    <property type="evidence" value="ECO:0007669"/>
    <property type="project" value="TreeGrafter"/>
</dbReference>